<reference evidence="3" key="1">
    <citation type="submission" date="2019-03" db="EMBL/GenBank/DDBJ databases">
        <authorList>
            <person name="Mank J."/>
            <person name="Almeida P."/>
        </authorList>
    </citation>
    <scope>NUCLEOTIDE SEQUENCE</scope>
    <source>
        <strain evidence="3">78183</strain>
    </source>
</reference>
<dbReference type="EMBL" id="CAADRP010001236">
    <property type="protein sequence ID" value="VFU37374.1"/>
    <property type="molecule type" value="Genomic_DNA"/>
</dbReference>
<protein>
    <recommendedName>
        <fullName evidence="2">Enolase C-terminal domain-containing protein</fullName>
    </recommendedName>
</protein>
<dbReference type="PANTHER" id="PTHR48073:SF2">
    <property type="entry name" value="O-SUCCINYLBENZOATE SYNTHASE"/>
    <property type="match status" value="1"/>
</dbReference>
<dbReference type="PANTHER" id="PTHR48073">
    <property type="entry name" value="O-SUCCINYLBENZOATE SYNTHASE-RELATED"/>
    <property type="match status" value="1"/>
</dbReference>
<accession>A0A6N2L8P0</accession>
<dbReference type="InterPro" id="IPR029065">
    <property type="entry name" value="Enolase_C-like"/>
</dbReference>
<name>A0A6N2L8P0_SALVM</name>
<sequence>MNQEHFEVTAMFGPPTCLRAPIKTPHFSKPQIISKCFQWGLSTKPSKPINPMCMIYATKAMTGSKPTKVSSFHFRDLTEAFAMDAKIHRDEWEGLGHVTHIEKGKHGVSVAADKSCHSLVDAKRIITGNFADVINIKLAKVGVVGGLEIIEAARTSGLDMMIAAGFGCFKWLADIFLSRFCLVRTL</sequence>
<dbReference type="Pfam" id="PF13378">
    <property type="entry name" value="MR_MLE_C"/>
    <property type="match status" value="1"/>
</dbReference>
<evidence type="ECO:0000313" key="3">
    <source>
        <dbReference type="EMBL" id="VFU37374.1"/>
    </source>
</evidence>
<dbReference type="AlphaFoldDB" id="A0A6N2L8P0"/>
<dbReference type="InterPro" id="IPR036849">
    <property type="entry name" value="Enolase-like_C_sf"/>
</dbReference>
<gene>
    <name evidence="3" type="ORF">SVIM_LOCUS196705</name>
</gene>
<proteinExistence type="predicted"/>
<dbReference type="Gene3D" id="3.20.20.120">
    <property type="entry name" value="Enolase-like C-terminal domain"/>
    <property type="match status" value="1"/>
</dbReference>
<organism evidence="3">
    <name type="scientific">Salix viminalis</name>
    <name type="common">Common osier</name>
    <name type="synonym">Basket willow</name>
    <dbReference type="NCBI Taxonomy" id="40686"/>
    <lineage>
        <taxon>Eukaryota</taxon>
        <taxon>Viridiplantae</taxon>
        <taxon>Streptophyta</taxon>
        <taxon>Embryophyta</taxon>
        <taxon>Tracheophyta</taxon>
        <taxon>Spermatophyta</taxon>
        <taxon>Magnoliopsida</taxon>
        <taxon>eudicotyledons</taxon>
        <taxon>Gunneridae</taxon>
        <taxon>Pentapetalae</taxon>
        <taxon>rosids</taxon>
        <taxon>fabids</taxon>
        <taxon>Malpighiales</taxon>
        <taxon>Salicaceae</taxon>
        <taxon>Saliceae</taxon>
        <taxon>Salix</taxon>
    </lineage>
</organism>
<evidence type="ECO:0000256" key="1">
    <source>
        <dbReference type="ARBA" id="ARBA00022723"/>
    </source>
</evidence>
<dbReference type="GO" id="GO:0046872">
    <property type="term" value="F:metal ion binding"/>
    <property type="evidence" value="ECO:0007669"/>
    <property type="project" value="UniProtKB-KW"/>
</dbReference>
<feature type="domain" description="Enolase C-terminal" evidence="2">
    <location>
        <begin position="91"/>
        <end position="164"/>
    </location>
</feature>
<keyword evidence="1" id="KW-0479">Metal-binding</keyword>
<evidence type="ECO:0000259" key="2">
    <source>
        <dbReference type="Pfam" id="PF13378"/>
    </source>
</evidence>
<dbReference type="SUPFAM" id="SSF51604">
    <property type="entry name" value="Enolase C-terminal domain-like"/>
    <property type="match status" value="1"/>
</dbReference>